<dbReference type="PANTHER" id="PTHR46167:SF1">
    <property type="entry name" value="N-LYSINE METHYLTRANSFERASE KMT5A"/>
    <property type="match status" value="1"/>
</dbReference>
<dbReference type="InterPro" id="IPR001214">
    <property type="entry name" value="SET_dom"/>
</dbReference>
<dbReference type="Ensembl" id="ENSXETT00000111419">
    <property type="protein sequence ID" value="ENSXETP00000116217"/>
    <property type="gene ID" value="ENSXETG00000046135"/>
</dbReference>
<dbReference type="InParanoid" id="A0A803K763"/>
<dbReference type="InterPro" id="IPR046341">
    <property type="entry name" value="SET_dom_sf"/>
</dbReference>
<dbReference type="SUPFAM" id="SSF82199">
    <property type="entry name" value="SET domain"/>
    <property type="match status" value="1"/>
</dbReference>
<dbReference type="Gene3D" id="2.170.270.10">
    <property type="entry name" value="SET domain"/>
    <property type="match status" value="1"/>
</dbReference>
<reference evidence="3" key="2">
    <citation type="submission" date="2021-03" db="UniProtKB">
        <authorList>
            <consortium name="Ensembl"/>
        </authorList>
    </citation>
    <scope>IDENTIFICATION</scope>
</reference>
<evidence type="ECO:0000256" key="1">
    <source>
        <dbReference type="SAM" id="Coils"/>
    </source>
</evidence>
<sequence>MDRCVSPGGAPGSEKLEMLKEQCKEISEMYEDLLRGNTKLRREIQSLTDLKDNAKSEMLELEEVCRLKVNEAHALDKDLKMLQKEECSLSQHLEGLTGTLLHLFHYKEHMIQWQSEISQEASSLLHATKATSNEKMLQQTTKEPQGEDKKTKKLKDVLCGDNCNFKISDFQEKGRGVVTLKLFKKEDLILQYKGNLLKYREGKETEETYFSDESIGCYMLFFKHKGATWCLDATVDDGSLGRLLNHSLKGNCTPKLFIHEGESCVIFVAV</sequence>
<dbReference type="AlphaFoldDB" id="A0A803K763"/>
<feature type="domain" description="SET" evidence="2">
    <location>
        <begin position="163"/>
        <end position="270"/>
    </location>
</feature>
<evidence type="ECO:0000313" key="3">
    <source>
        <dbReference type="Ensembl" id="ENSXETP00000116217"/>
    </source>
</evidence>
<evidence type="ECO:0000259" key="2">
    <source>
        <dbReference type="PROSITE" id="PS50280"/>
    </source>
</evidence>
<dbReference type="PANTHER" id="PTHR46167">
    <property type="entry name" value="N-LYSINE METHYLTRANSFERASE KMT5A"/>
    <property type="match status" value="1"/>
</dbReference>
<dbReference type="InterPro" id="IPR051760">
    <property type="entry name" value="KMT5A"/>
</dbReference>
<proteinExistence type="predicted"/>
<reference evidence="3" key="1">
    <citation type="journal article" date="2010" name="Science">
        <title>The genome of the Western clawed frog Xenopus tropicalis.</title>
        <authorList>
            <person name="Hellsten U."/>
            <person name="Harland R.M."/>
            <person name="Gilchrist M.J."/>
            <person name="Hendrix D."/>
            <person name="Jurka J."/>
            <person name="Kapitonov V."/>
            <person name="Ovcharenko I."/>
            <person name="Putnam N.H."/>
            <person name="Shu S."/>
            <person name="Taher L."/>
            <person name="Blitz I.L."/>
            <person name="Blumberg B."/>
            <person name="Dichmann D.S."/>
            <person name="Dubchak I."/>
            <person name="Amaya E."/>
            <person name="Detter J.C."/>
            <person name="Fletcher R."/>
            <person name="Gerhard D.S."/>
            <person name="Goodstein D."/>
            <person name="Graves T."/>
            <person name="Grigoriev I.V."/>
            <person name="Grimwood J."/>
            <person name="Kawashima T."/>
            <person name="Lindquist E."/>
            <person name="Lucas S.M."/>
            <person name="Mead P.E."/>
            <person name="Mitros T."/>
            <person name="Ogino H."/>
            <person name="Ohta Y."/>
            <person name="Poliakov A.V."/>
            <person name="Pollet N."/>
            <person name="Robert J."/>
            <person name="Salamov A."/>
            <person name="Sater A.K."/>
            <person name="Schmutz J."/>
            <person name="Terry A."/>
            <person name="Vize P.D."/>
            <person name="Warren W.C."/>
            <person name="Wells D."/>
            <person name="Wills A."/>
            <person name="Wilson R.K."/>
            <person name="Zimmerman L.B."/>
            <person name="Zorn A.M."/>
            <person name="Grainger R."/>
            <person name="Grammer T."/>
            <person name="Khokha M.K."/>
            <person name="Richardson P.M."/>
            <person name="Rokhsar D.S."/>
        </authorList>
    </citation>
    <scope>NUCLEOTIDE SEQUENCE [LARGE SCALE GENOMIC DNA]</scope>
    <source>
        <strain evidence="3">Nigerian</strain>
    </source>
</reference>
<dbReference type="PROSITE" id="PS50280">
    <property type="entry name" value="SET"/>
    <property type="match status" value="1"/>
</dbReference>
<dbReference type="Pfam" id="PF00856">
    <property type="entry name" value="SET"/>
    <property type="match status" value="1"/>
</dbReference>
<organism evidence="3">
    <name type="scientific">Xenopus tropicalis</name>
    <name type="common">Western clawed frog</name>
    <name type="synonym">Silurana tropicalis</name>
    <dbReference type="NCBI Taxonomy" id="8364"/>
    <lineage>
        <taxon>Eukaryota</taxon>
        <taxon>Metazoa</taxon>
        <taxon>Chordata</taxon>
        <taxon>Craniata</taxon>
        <taxon>Vertebrata</taxon>
        <taxon>Euteleostomi</taxon>
        <taxon>Amphibia</taxon>
        <taxon>Batrachia</taxon>
        <taxon>Anura</taxon>
        <taxon>Pipoidea</taxon>
        <taxon>Pipidae</taxon>
        <taxon>Xenopodinae</taxon>
        <taxon>Xenopus</taxon>
        <taxon>Silurana</taxon>
    </lineage>
</organism>
<name>A0A803K763_XENTR</name>
<protein>
    <recommendedName>
        <fullName evidence="2">SET domain-containing protein</fullName>
    </recommendedName>
</protein>
<feature type="coiled-coil region" evidence="1">
    <location>
        <begin position="16"/>
        <end position="64"/>
    </location>
</feature>
<keyword evidence="1" id="KW-0175">Coiled coil</keyword>
<accession>A0A803K763</accession>